<dbReference type="RefSeq" id="WP_187067091.1">
    <property type="nucleotide sequence ID" value="NZ_JACRVF010000002.1"/>
</dbReference>
<keyword evidence="3" id="KW-1185">Reference proteome</keyword>
<comment type="caution">
    <text evidence="2">The sequence shown here is derived from an EMBL/GenBank/DDBJ whole genome shotgun (WGS) entry which is preliminary data.</text>
</comment>
<dbReference type="AlphaFoldDB" id="A0A923N9V6"/>
<sequence length="184" mass="21356">MFLLRLRHWLAFLLLFVFPFIIRYALTELFAFTGMSVPAPLAVVLDALPTLVPVYWLWRMGLYFYRRLPASIKISAIYFHLAALYFALYILLLIYTLGYVRDSIADGMLPLGMLALLLPIHLFATFCYLYMVYFVARSIASVEQQRIITLEAYILPLAQVLFLPIGIWFLQPRLNRLTSKLPIP</sequence>
<keyword evidence="1" id="KW-1133">Transmembrane helix</keyword>
<keyword evidence="1" id="KW-0812">Transmembrane</keyword>
<organism evidence="2 3">
    <name type="scientific">Pontibacter cellulosilyticus</name>
    <dbReference type="NCBI Taxonomy" id="1720253"/>
    <lineage>
        <taxon>Bacteria</taxon>
        <taxon>Pseudomonadati</taxon>
        <taxon>Bacteroidota</taxon>
        <taxon>Cytophagia</taxon>
        <taxon>Cytophagales</taxon>
        <taxon>Hymenobacteraceae</taxon>
        <taxon>Pontibacter</taxon>
    </lineage>
</organism>
<name>A0A923N9V6_9BACT</name>
<feature type="transmembrane region" description="Helical" evidence="1">
    <location>
        <begin position="112"/>
        <end position="136"/>
    </location>
</feature>
<gene>
    <name evidence="2" type="ORF">H8S84_09570</name>
</gene>
<evidence type="ECO:0000313" key="2">
    <source>
        <dbReference type="EMBL" id="MBC5993080.1"/>
    </source>
</evidence>
<feature type="transmembrane region" description="Helical" evidence="1">
    <location>
        <begin position="78"/>
        <end position="100"/>
    </location>
</feature>
<accession>A0A923N9V6</accession>
<keyword evidence="1" id="KW-0472">Membrane</keyword>
<proteinExistence type="predicted"/>
<dbReference type="EMBL" id="JACRVF010000002">
    <property type="protein sequence ID" value="MBC5993080.1"/>
    <property type="molecule type" value="Genomic_DNA"/>
</dbReference>
<feature type="transmembrane region" description="Helical" evidence="1">
    <location>
        <begin position="148"/>
        <end position="170"/>
    </location>
</feature>
<dbReference type="Proteomes" id="UP000603640">
    <property type="component" value="Unassembled WGS sequence"/>
</dbReference>
<evidence type="ECO:0000313" key="3">
    <source>
        <dbReference type="Proteomes" id="UP000603640"/>
    </source>
</evidence>
<protein>
    <submittedName>
        <fullName evidence="2">Uncharacterized protein</fullName>
    </submittedName>
</protein>
<evidence type="ECO:0000256" key="1">
    <source>
        <dbReference type="SAM" id="Phobius"/>
    </source>
</evidence>
<feature type="transmembrane region" description="Helical" evidence="1">
    <location>
        <begin position="37"/>
        <end position="58"/>
    </location>
</feature>
<reference evidence="2" key="1">
    <citation type="submission" date="2020-08" db="EMBL/GenBank/DDBJ databases">
        <title>Pontibacter sp. SD6 16S ribosomal RNA gene Genome sequencing and assembly.</title>
        <authorList>
            <person name="Kang M."/>
        </authorList>
    </citation>
    <scope>NUCLEOTIDE SEQUENCE</scope>
    <source>
        <strain evidence="2">SD6</strain>
    </source>
</reference>